<dbReference type="Proteomes" id="UP000325606">
    <property type="component" value="Chromosome"/>
</dbReference>
<dbReference type="RefSeq" id="WP_151056027.1">
    <property type="nucleotide sequence ID" value="NZ_CP044222.1"/>
</dbReference>
<dbReference type="AlphaFoldDB" id="A0A5J6LFA5"/>
<accession>A0A5J6LFA5</accession>
<gene>
    <name evidence="1" type="ORF">F5I99_11155</name>
</gene>
<organism evidence="1 2">
    <name type="scientific">Nitrincola iocasae</name>
    <dbReference type="NCBI Taxonomy" id="2614693"/>
    <lineage>
        <taxon>Bacteria</taxon>
        <taxon>Pseudomonadati</taxon>
        <taxon>Pseudomonadota</taxon>
        <taxon>Gammaproteobacteria</taxon>
        <taxon>Oceanospirillales</taxon>
        <taxon>Oceanospirillaceae</taxon>
        <taxon>Nitrincola</taxon>
    </lineage>
</organism>
<evidence type="ECO:0000313" key="1">
    <source>
        <dbReference type="EMBL" id="QEW07022.1"/>
    </source>
</evidence>
<name>A0A5J6LFA5_9GAMM</name>
<sequence>MEWVISIAVILSLIGSIMWVRPSPREHMLSKIRLHARKLGFSVQIAHLETPRGKGQMEPEKIRVPAYRILRSDLSRDERDQWKTWQIFKTENVSNQGLPAGWSWKRGEYQLSDIACEQIATLIQSLPVEVIALESTPVHFSVYWREAGGPEQLDAIHAALQPILAARI</sequence>
<dbReference type="KEGG" id="nik:F5I99_11155"/>
<protein>
    <recommendedName>
        <fullName evidence="3">Preprotein translocase subunit YajC</fullName>
    </recommendedName>
</protein>
<reference evidence="1 2" key="1">
    <citation type="submission" date="2019-09" db="EMBL/GenBank/DDBJ databases">
        <title>Nitrincola iocasae sp. nov., a bacterium isolated from the sediment collected at a cold seep field in South China Sea.</title>
        <authorList>
            <person name="Zhang H."/>
            <person name="Wang H."/>
            <person name="Li C."/>
        </authorList>
    </citation>
    <scope>NUCLEOTIDE SEQUENCE [LARGE SCALE GENOMIC DNA]</scope>
    <source>
        <strain evidence="1 2">KXZD1103</strain>
    </source>
</reference>
<evidence type="ECO:0000313" key="2">
    <source>
        <dbReference type="Proteomes" id="UP000325606"/>
    </source>
</evidence>
<proteinExistence type="predicted"/>
<dbReference type="EMBL" id="CP044222">
    <property type="protein sequence ID" value="QEW07022.1"/>
    <property type="molecule type" value="Genomic_DNA"/>
</dbReference>
<keyword evidence="2" id="KW-1185">Reference proteome</keyword>
<evidence type="ECO:0008006" key="3">
    <source>
        <dbReference type="Google" id="ProtNLM"/>
    </source>
</evidence>